<keyword evidence="3" id="KW-0804">Transcription</keyword>
<feature type="domain" description="HTH araC/xylS-type" evidence="4">
    <location>
        <begin position="216"/>
        <end position="314"/>
    </location>
</feature>
<dbReference type="SMART" id="SM00342">
    <property type="entry name" value="HTH_ARAC"/>
    <property type="match status" value="1"/>
</dbReference>
<evidence type="ECO:0000256" key="2">
    <source>
        <dbReference type="ARBA" id="ARBA00023125"/>
    </source>
</evidence>
<dbReference type="EMBL" id="CP102290">
    <property type="protein sequence ID" value="UWP60079.1"/>
    <property type="molecule type" value="Genomic_DNA"/>
</dbReference>
<dbReference type="PANTHER" id="PTHR43280">
    <property type="entry name" value="ARAC-FAMILY TRANSCRIPTIONAL REGULATOR"/>
    <property type="match status" value="1"/>
</dbReference>
<keyword evidence="6" id="KW-1185">Reference proteome</keyword>
<dbReference type="SUPFAM" id="SSF51215">
    <property type="entry name" value="Regulatory protein AraC"/>
    <property type="match status" value="1"/>
</dbReference>
<dbReference type="RefSeq" id="WP_028529518.1">
    <property type="nucleotide sequence ID" value="NZ_CABLBR010000026.1"/>
</dbReference>
<keyword evidence="2" id="KW-0238">DNA-binding</keyword>
<dbReference type="PROSITE" id="PS01124">
    <property type="entry name" value="HTH_ARAC_FAMILY_2"/>
    <property type="match status" value="1"/>
</dbReference>
<evidence type="ECO:0000313" key="6">
    <source>
        <dbReference type="Proteomes" id="UP001060164"/>
    </source>
</evidence>
<dbReference type="Gene3D" id="2.60.120.10">
    <property type="entry name" value="Jelly Rolls"/>
    <property type="match status" value="1"/>
</dbReference>
<name>A0ABY5VIR6_9FIRM</name>
<dbReference type="Pfam" id="PF12833">
    <property type="entry name" value="HTH_18"/>
    <property type="match status" value="1"/>
</dbReference>
<gene>
    <name evidence="5" type="ORF">NQ502_03200</name>
</gene>
<dbReference type="Gene3D" id="1.10.10.60">
    <property type="entry name" value="Homeodomain-like"/>
    <property type="match status" value="2"/>
</dbReference>
<keyword evidence="1" id="KW-0805">Transcription regulation</keyword>
<protein>
    <submittedName>
        <fullName evidence="5">AraC family transcriptional regulator</fullName>
    </submittedName>
</protein>
<dbReference type="InterPro" id="IPR003313">
    <property type="entry name" value="AraC-bd"/>
</dbReference>
<dbReference type="InterPro" id="IPR014710">
    <property type="entry name" value="RmlC-like_jellyroll"/>
</dbReference>
<dbReference type="SUPFAM" id="SSF46689">
    <property type="entry name" value="Homeodomain-like"/>
    <property type="match status" value="2"/>
</dbReference>
<dbReference type="Pfam" id="PF02311">
    <property type="entry name" value="AraC_binding"/>
    <property type="match status" value="1"/>
</dbReference>
<organism evidence="5 6">
    <name type="scientific">Ruminococcus gauvreauii</name>
    <dbReference type="NCBI Taxonomy" id="438033"/>
    <lineage>
        <taxon>Bacteria</taxon>
        <taxon>Bacillati</taxon>
        <taxon>Bacillota</taxon>
        <taxon>Clostridia</taxon>
        <taxon>Eubacteriales</taxon>
        <taxon>Oscillospiraceae</taxon>
        <taxon>Ruminococcus</taxon>
    </lineage>
</organism>
<dbReference type="PANTHER" id="PTHR43280:SF28">
    <property type="entry name" value="HTH-TYPE TRANSCRIPTIONAL ACTIVATOR RHAS"/>
    <property type="match status" value="1"/>
</dbReference>
<reference evidence="5" key="1">
    <citation type="journal article" date="2022" name="Cell">
        <title>Design, construction, and in vivo augmentation of a complex gut microbiome.</title>
        <authorList>
            <person name="Cheng A.G."/>
            <person name="Ho P.Y."/>
            <person name="Aranda-Diaz A."/>
            <person name="Jain S."/>
            <person name="Yu F.B."/>
            <person name="Meng X."/>
            <person name="Wang M."/>
            <person name="Iakiviak M."/>
            <person name="Nagashima K."/>
            <person name="Zhao A."/>
            <person name="Murugkar P."/>
            <person name="Patil A."/>
            <person name="Atabakhsh K."/>
            <person name="Weakley A."/>
            <person name="Yan J."/>
            <person name="Brumbaugh A.R."/>
            <person name="Higginbottom S."/>
            <person name="Dimas A."/>
            <person name="Shiver A.L."/>
            <person name="Deutschbauer A."/>
            <person name="Neff N."/>
            <person name="Sonnenburg J.L."/>
            <person name="Huang K.C."/>
            <person name="Fischbach M.A."/>
        </authorList>
    </citation>
    <scope>NUCLEOTIDE SEQUENCE</scope>
    <source>
        <strain evidence="5">DSM 19829</strain>
    </source>
</reference>
<evidence type="ECO:0000256" key="3">
    <source>
        <dbReference type="ARBA" id="ARBA00023163"/>
    </source>
</evidence>
<sequence>MGIYYDFPSSDTSSIAVAFEQYRNPEEVELHMHHHYEFTLVNRGTCIHRFRGVEVPLIAGDVFLIPPDEEHGYLLDSNSAITNCYFFPERLGQFSEYVKNGTFQQSEIPFGLEDIKNQWDSLLSTITLRSGTISEEPLLVTDNMTKQGVLHLAPAEAMDVESLLIRIHEEHLNLQYDSEYMKSAILQMILVIFKRAKNNQPQKLPKQPERKKQMIIDSLIFLENHYPEALTVSDIAAASSLSESYFRNIFKEVTGLAPLDYLNRIRVIKALEYLQSEDLPISEAAAKVGIIDSNYFTRLFKKVMGYPPRYFKKIPQQTVEHATSERKG</sequence>
<accession>A0ABY5VIR6</accession>
<evidence type="ECO:0000256" key="1">
    <source>
        <dbReference type="ARBA" id="ARBA00023015"/>
    </source>
</evidence>
<dbReference type="Proteomes" id="UP001060164">
    <property type="component" value="Chromosome"/>
</dbReference>
<evidence type="ECO:0000259" key="4">
    <source>
        <dbReference type="PROSITE" id="PS01124"/>
    </source>
</evidence>
<evidence type="ECO:0000313" key="5">
    <source>
        <dbReference type="EMBL" id="UWP60079.1"/>
    </source>
</evidence>
<dbReference type="PROSITE" id="PS00041">
    <property type="entry name" value="HTH_ARAC_FAMILY_1"/>
    <property type="match status" value="1"/>
</dbReference>
<dbReference type="InterPro" id="IPR018060">
    <property type="entry name" value="HTH_AraC"/>
</dbReference>
<dbReference type="InterPro" id="IPR037923">
    <property type="entry name" value="HTH-like"/>
</dbReference>
<dbReference type="InterPro" id="IPR009057">
    <property type="entry name" value="Homeodomain-like_sf"/>
</dbReference>
<dbReference type="InterPro" id="IPR018062">
    <property type="entry name" value="HTH_AraC-typ_CS"/>
</dbReference>
<proteinExistence type="predicted"/>